<dbReference type="RefSeq" id="WP_165701372.1">
    <property type="nucleotide sequence ID" value="NZ_CP036319.1"/>
</dbReference>
<dbReference type="PANTHER" id="PTHR33525:SF3">
    <property type="entry name" value="RIBONUCLEASE Y"/>
    <property type="match status" value="1"/>
</dbReference>
<evidence type="ECO:0000313" key="3">
    <source>
        <dbReference type="Proteomes" id="UP000317238"/>
    </source>
</evidence>
<comment type="caution">
    <text evidence="2">The sequence shown here is derived from an EMBL/GenBank/DDBJ whole genome shotgun (WGS) entry which is preliminary data.</text>
</comment>
<dbReference type="Gene3D" id="1.10.3210.10">
    <property type="entry name" value="Hypothetical protein af1432"/>
    <property type="match status" value="1"/>
</dbReference>
<name>A0A5C5Y5T8_9PLAN</name>
<dbReference type="Proteomes" id="UP000317238">
    <property type="component" value="Unassembled WGS sequence"/>
</dbReference>
<dbReference type="InterPro" id="IPR052340">
    <property type="entry name" value="RNase_Y/CdgJ"/>
</dbReference>
<sequence length="289" mass="31901">MPPTTSRTPQLSQRAEQARWEYALSEPARRMIAEGALDGKTSRSMCRWLAADRELASRVLRWCNTPLFNLSTPFSDLAEAIQTLGSADIARLTFLAEVRRRYLQCKPADGFDPRRLWSHSVGVGAVSAMIARTCGVDDPGSVMLVGTLHDIGVAVTATLNPWETAEVFAEVDRLSTIQEVEFDRNGWSHAPLGAAVLKHWELPDAAQSVALRHHDDLSGQSLDTLDPVLCCVVISNYLCCRIGRAIAKECTLPTPADIVFQRLDISSDMLMLIWHQLHETLGNADPLAK</sequence>
<organism evidence="2 3">
    <name type="scientific">Crateriforma conspicua</name>
    <dbReference type="NCBI Taxonomy" id="2527996"/>
    <lineage>
        <taxon>Bacteria</taxon>
        <taxon>Pseudomonadati</taxon>
        <taxon>Planctomycetota</taxon>
        <taxon>Planctomycetia</taxon>
        <taxon>Planctomycetales</taxon>
        <taxon>Planctomycetaceae</taxon>
        <taxon>Crateriforma</taxon>
    </lineage>
</organism>
<gene>
    <name evidence="2" type="ORF">Pan14r_23810</name>
</gene>
<reference evidence="2 3" key="1">
    <citation type="submission" date="2019-02" db="EMBL/GenBank/DDBJ databases">
        <title>Deep-cultivation of Planctomycetes and their phenomic and genomic characterization uncovers novel biology.</title>
        <authorList>
            <person name="Wiegand S."/>
            <person name="Jogler M."/>
            <person name="Boedeker C."/>
            <person name="Pinto D."/>
            <person name="Vollmers J."/>
            <person name="Rivas-Marin E."/>
            <person name="Kohn T."/>
            <person name="Peeters S.H."/>
            <person name="Heuer A."/>
            <person name="Rast P."/>
            <person name="Oberbeckmann S."/>
            <person name="Bunk B."/>
            <person name="Jeske O."/>
            <person name="Meyerdierks A."/>
            <person name="Storesund J.E."/>
            <person name="Kallscheuer N."/>
            <person name="Luecker S."/>
            <person name="Lage O.M."/>
            <person name="Pohl T."/>
            <person name="Merkel B.J."/>
            <person name="Hornburger P."/>
            <person name="Mueller R.-W."/>
            <person name="Bruemmer F."/>
            <person name="Labrenz M."/>
            <person name="Spormann A.M."/>
            <person name="Op Den Camp H."/>
            <person name="Overmann J."/>
            <person name="Amann R."/>
            <person name="Jetten M.S.M."/>
            <person name="Mascher T."/>
            <person name="Medema M.H."/>
            <person name="Devos D.P."/>
            <person name="Kaster A.-K."/>
            <person name="Ovreas L."/>
            <person name="Rohde M."/>
            <person name="Galperin M.Y."/>
            <person name="Jogler C."/>
        </authorList>
    </citation>
    <scope>NUCLEOTIDE SEQUENCE [LARGE SCALE GENOMIC DNA]</scope>
    <source>
        <strain evidence="2 3">Pan14r</strain>
    </source>
</reference>
<dbReference type="Pfam" id="PF08668">
    <property type="entry name" value="HDOD"/>
    <property type="match status" value="1"/>
</dbReference>
<evidence type="ECO:0000313" key="2">
    <source>
        <dbReference type="EMBL" id="TWT70083.1"/>
    </source>
</evidence>
<dbReference type="SUPFAM" id="SSF109604">
    <property type="entry name" value="HD-domain/PDEase-like"/>
    <property type="match status" value="1"/>
</dbReference>
<dbReference type="AlphaFoldDB" id="A0A5C5Y5T8"/>
<evidence type="ECO:0000259" key="1">
    <source>
        <dbReference type="PROSITE" id="PS51833"/>
    </source>
</evidence>
<dbReference type="PROSITE" id="PS51833">
    <property type="entry name" value="HDOD"/>
    <property type="match status" value="1"/>
</dbReference>
<proteinExistence type="predicted"/>
<dbReference type="EMBL" id="SJPL01000001">
    <property type="protein sequence ID" value="TWT70083.1"/>
    <property type="molecule type" value="Genomic_DNA"/>
</dbReference>
<dbReference type="InterPro" id="IPR003607">
    <property type="entry name" value="HD/PDEase_dom"/>
</dbReference>
<feature type="domain" description="HDOD" evidence="1">
    <location>
        <begin position="21"/>
        <end position="216"/>
    </location>
</feature>
<dbReference type="CDD" id="cd00077">
    <property type="entry name" value="HDc"/>
    <property type="match status" value="1"/>
</dbReference>
<keyword evidence="3" id="KW-1185">Reference proteome</keyword>
<accession>A0A5C5Y5T8</accession>
<protein>
    <submittedName>
        <fullName evidence="2">HDOD domain protein</fullName>
    </submittedName>
</protein>
<dbReference type="InterPro" id="IPR013976">
    <property type="entry name" value="HDOD"/>
</dbReference>
<dbReference type="PANTHER" id="PTHR33525">
    <property type="match status" value="1"/>
</dbReference>